<sequence>MERKERETKMMILFGLPTRPKHLPGQTCRYLNLKSIFANVLRPEPSRQATLPTRRGHGSAGTGVFVFRQTTTPTLWPALKEKSTIATQHQHRLTPTLRSQDLLGQFWLPEDEQDRVASGFECAVAMVSFSKPLDVTWR</sequence>
<dbReference type="EnsemblMetazoa" id="ASIC010335-RA">
    <property type="protein sequence ID" value="ASIC010335-PA"/>
    <property type="gene ID" value="ASIC010335"/>
</dbReference>
<gene>
    <name evidence="1" type="ORF">ZHAS_00010335</name>
</gene>
<evidence type="ECO:0000313" key="3">
    <source>
        <dbReference type="Proteomes" id="UP000030765"/>
    </source>
</evidence>
<protein>
    <submittedName>
        <fullName evidence="1 2">Uncharacterized protein</fullName>
    </submittedName>
</protein>
<dbReference type="EMBL" id="ATLV01017928">
    <property type="status" value="NOT_ANNOTATED_CDS"/>
    <property type="molecule type" value="Genomic_DNA"/>
</dbReference>
<reference evidence="2" key="2">
    <citation type="submission" date="2020-05" db="UniProtKB">
        <authorList>
            <consortium name="EnsemblMetazoa"/>
        </authorList>
    </citation>
    <scope>IDENTIFICATION</scope>
</reference>
<accession>A0A084VXC0</accession>
<keyword evidence="3" id="KW-1185">Reference proteome</keyword>
<name>A0A084VXC0_ANOSI</name>
<dbReference type="AlphaFoldDB" id="A0A084VXC0"/>
<dbReference type="EMBL" id="KE525198">
    <property type="protein sequence ID" value="KFB42614.1"/>
    <property type="molecule type" value="Genomic_DNA"/>
</dbReference>
<dbReference type="VEuPathDB" id="VectorBase:ASIC010335"/>
<proteinExistence type="predicted"/>
<evidence type="ECO:0000313" key="1">
    <source>
        <dbReference type="EMBL" id="KFB42614.1"/>
    </source>
</evidence>
<evidence type="ECO:0000313" key="2">
    <source>
        <dbReference type="EnsemblMetazoa" id="ASIC010335-PA"/>
    </source>
</evidence>
<reference evidence="1 3" key="1">
    <citation type="journal article" date="2014" name="BMC Genomics">
        <title>Genome sequence of Anopheles sinensis provides insight into genetics basis of mosquito competence for malaria parasites.</title>
        <authorList>
            <person name="Zhou D."/>
            <person name="Zhang D."/>
            <person name="Ding G."/>
            <person name="Shi L."/>
            <person name="Hou Q."/>
            <person name="Ye Y."/>
            <person name="Xu Y."/>
            <person name="Zhou H."/>
            <person name="Xiong C."/>
            <person name="Li S."/>
            <person name="Yu J."/>
            <person name="Hong S."/>
            <person name="Yu X."/>
            <person name="Zou P."/>
            <person name="Chen C."/>
            <person name="Chang X."/>
            <person name="Wang W."/>
            <person name="Lv Y."/>
            <person name="Sun Y."/>
            <person name="Ma L."/>
            <person name="Shen B."/>
            <person name="Zhu C."/>
        </authorList>
    </citation>
    <scope>NUCLEOTIDE SEQUENCE [LARGE SCALE GENOMIC DNA]</scope>
</reference>
<dbReference type="Proteomes" id="UP000030765">
    <property type="component" value="Unassembled WGS sequence"/>
</dbReference>
<organism evidence="1">
    <name type="scientific">Anopheles sinensis</name>
    <name type="common">Mosquito</name>
    <dbReference type="NCBI Taxonomy" id="74873"/>
    <lineage>
        <taxon>Eukaryota</taxon>
        <taxon>Metazoa</taxon>
        <taxon>Ecdysozoa</taxon>
        <taxon>Arthropoda</taxon>
        <taxon>Hexapoda</taxon>
        <taxon>Insecta</taxon>
        <taxon>Pterygota</taxon>
        <taxon>Neoptera</taxon>
        <taxon>Endopterygota</taxon>
        <taxon>Diptera</taxon>
        <taxon>Nematocera</taxon>
        <taxon>Culicoidea</taxon>
        <taxon>Culicidae</taxon>
        <taxon>Anophelinae</taxon>
        <taxon>Anopheles</taxon>
    </lineage>
</organism>